<protein>
    <submittedName>
        <fullName evidence="1">Str. FM013</fullName>
    </submittedName>
</protein>
<evidence type="ECO:0000313" key="1">
    <source>
        <dbReference type="EMBL" id="CRL17043.1"/>
    </source>
</evidence>
<evidence type="ECO:0000313" key="2">
    <source>
        <dbReference type="Proteomes" id="UP000053732"/>
    </source>
</evidence>
<sequence>MANEHELTPVDTDARLNGIVRRLVFPYQLFLRDRIFWPPAKNKHMSGTTPITR</sequence>
<dbReference type="Proteomes" id="UP000053732">
    <property type="component" value="Unassembled WGS sequence"/>
</dbReference>
<organism evidence="1 2">
    <name type="scientific">Penicillium camemberti (strain FM 013)</name>
    <dbReference type="NCBI Taxonomy" id="1429867"/>
    <lineage>
        <taxon>Eukaryota</taxon>
        <taxon>Fungi</taxon>
        <taxon>Dikarya</taxon>
        <taxon>Ascomycota</taxon>
        <taxon>Pezizomycotina</taxon>
        <taxon>Eurotiomycetes</taxon>
        <taxon>Eurotiomycetidae</taxon>
        <taxon>Eurotiales</taxon>
        <taxon>Aspergillaceae</taxon>
        <taxon>Penicillium</taxon>
    </lineage>
</organism>
<reference evidence="1 2" key="1">
    <citation type="journal article" date="2014" name="Nat. Commun.">
        <title>Multiple recent horizontal transfers of a large genomic region in cheese making fungi.</title>
        <authorList>
            <person name="Cheeseman K."/>
            <person name="Ropars J."/>
            <person name="Renault P."/>
            <person name="Dupont J."/>
            <person name="Gouzy J."/>
            <person name="Branca A."/>
            <person name="Abraham A.L."/>
            <person name="Ceppi M."/>
            <person name="Conseiller E."/>
            <person name="Debuchy R."/>
            <person name="Malagnac F."/>
            <person name="Goarin A."/>
            <person name="Silar P."/>
            <person name="Lacoste S."/>
            <person name="Sallet E."/>
            <person name="Bensimon A."/>
            <person name="Giraud T."/>
            <person name="Brygoo Y."/>
        </authorList>
    </citation>
    <scope>NUCLEOTIDE SEQUENCE [LARGE SCALE GENOMIC DNA]</scope>
    <source>
        <strain evidence="2">FM 013</strain>
    </source>
</reference>
<proteinExistence type="predicted"/>
<dbReference type="AlphaFoldDB" id="A0A0G4NSK3"/>
<name>A0A0G4NSK3_PENC3</name>
<keyword evidence="2" id="KW-1185">Reference proteome</keyword>
<dbReference type="EMBL" id="HG793134">
    <property type="protein sequence ID" value="CRL17043.1"/>
    <property type="molecule type" value="Genomic_DNA"/>
</dbReference>
<gene>
    <name evidence="1" type="ORF">PCAMFM013_S001g000003</name>
</gene>
<accession>A0A0G4NSK3</accession>